<dbReference type="Gene3D" id="2.160.20.110">
    <property type="match status" value="1"/>
</dbReference>
<evidence type="ECO:0000313" key="3">
    <source>
        <dbReference type="Proteomes" id="UP000560658"/>
    </source>
</evidence>
<feature type="signal peptide" evidence="1">
    <location>
        <begin position="1"/>
        <end position="22"/>
    </location>
</feature>
<proteinExistence type="predicted"/>
<accession>A0A840CU23</accession>
<dbReference type="Proteomes" id="UP000560658">
    <property type="component" value="Unassembled WGS sequence"/>
</dbReference>
<keyword evidence="3" id="KW-1185">Reference proteome</keyword>
<organism evidence="2 3">
    <name type="scientific">Bacteroides reticulotermitis</name>
    <dbReference type="NCBI Taxonomy" id="1133319"/>
    <lineage>
        <taxon>Bacteria</taxon>
        <taxon>Pseudomonadati</taxon>
        <taxon>Bacteroidota</taxon>
        <taxon>Bacteroidia</taxon>
        <taxon>Bacteroidales</taxon>
        <taxon>Bacteroidaceae</taxon>
        <taxon>Bacteroides</taxon>
    </lineage>
</organism>
<dbReference type="Pfam" id="PF13149">
    <property type="entry name" value="Mfa_like_1"/>
    <property type="match status" value="1"/>
</dbReference>
<evidence type="ECO:0000313" key="2">
    <source>
        <dbReference type="EMBL" id="MBB4042391.1"/>
    </source>
</evidence>
<feature type="chain" id="PRO_5032629263" description="Fimbrillin family protein" evidence="1">
    <location>
        <begin position="23"/>
        <end position="704"/>
    </location>
</feature>
<evidence type="ECO:0008006" key="4">
    <source>
        <dbReference type="Google" id="ProtNLM"/>
    </source>
</evidence>
<dbReference type="PROSITE" id="PS51257">
    <property type="entry name" value="PROKAR_LIPOPROTEIN"/>
    <property type="match status" value="1"/>
</dbReference>
<dbReference type="AlphaFoldDB" id="A0A840CU23"/>
<evidence type="ECO:0000256" key="1">
    <source>
        <dbReference type="SAM" id="SignalP"/>
    </source>
</evidence>
<dbReference type="EMBL" id="JACIER010000001">
    <property type="protein sequence ID" value="MBB4042391.1"/>
    <property type="molecule type" value="Genomic_DNA"/>
</dbReference>
<protein>
    <recommendedName>
        <fullName evidence="4">Fimbrillin family protein</fullName>
    </recommendedName>
</protein>
<keyword evidence="1" id="KW-0732">Signal</keyword>
<dbReference type="RefSeq" id="WP_183207499.1">
    <property type="nucleotide sequence ID" value="NZ_JACIER010000001.1"/>
</dbReference>
<reference evidence="2" key="1">
    <citation type="submission" date="2020-08" db="EMBL/GenBank/DDBJ databases">
        <title>Genomic Encyclopedia of Type Strains, Phase IV (KMG-IV): sequencing the most valuable type-strain genomes for metagenomic binning, comparative biology and taxonomic classification.</title>
        <authorList>
            <person name="Goeker M."/>
        </authorList>
    </citation>
    <scope>NUCLEOTIDE SEQUENCE [LARGE SCALE GENOMIC DNA]</scope>
    <source>
        <strain evidence="2">DSM 105720</strain>
    </source>
</reference>
<sequence length="704" mass="73743">MCKQLYKGVLPALLLTLLAACSNEQLEDDNLTQGNTPVELSGVLTRATGDGQLINTGNPLADYQTQNVKFFLSARTAASDKTYFSNMAMSVGKDASGGRNELISGVYYPLGKTAINLFAHTGAAATNGEIPLTSGTSQWANDVLLGKGSNESGTVISGYSEDPIKYITFKHLMTKVDIKIEVDGSVENQQPRTLSLKLSNAAALNRGTYNMFTGVATSTAGSGDYTLGVGTQYLLPSGAKLNDAASRVFSYVKIDDYVATAADLDGINIPQAEKDNGVGGTVKSDFVLQPGLSYTLTFHIKRLQLIGLTLTLNDWATSSTSGNWGYDPYRPKVTVEGGYTNASANLIKKMVLKHTNGGSTYQYIGSSEVDGSNTFMKFVTLPKNLDTATGLTADLYTDSGLLIKNVAITYDTTNGLAFTLDPNGLVQKGAYYEVGTPLQFALLMKSPEAKEYRLINDIDMNNSPLTFSPSAFPSGSTLDGNGFSILHFQTAGTGLVTTNRGILRNVRIDSGKIKPATTTGYVGGICAENLGTIEACVNEADIEAGTAQIAGGICGVNQAAGRVLACLSTGNILNATTVGGICGENLSTTAGAITACISTGSLNKAATNLGGICGKYEGAASKVINTCFWLTGTARKNQAVSDEVAIGNKTLATVGSFTQEAAELPATTIRSATIIDKLSVAGGSVWGFQLVAADSSWPIPVRKP</sequence>
<name>A0A840CU23_9BACE</name>
<dbReference type="InterPro" id="IPR025049">
    <property type="entry name" value="Mfa-like_1"/>
</dbReference>
<gene>
    <name evidence="2" type="ORF">GGR06_000150</name>
</gene>
<comment type="caution">
    <text evidence="2">The sequence shown here is derived from an EMBL/GenBank/DDBJ whole genome shotgun (WGS) entry which is preliminary data.</text>
</comment>